<feature type="compositionally biased region" description="Polar residues" evidence="1">
    <location>
        <begin position="537"/>
        <end position="548"/>
    </location>
</feature>
<dbReference type="GO" id="GO:0005654">
    <property type="term" value="C:nucleoplasm"/>
    <property type="evidence" value="ECO:0007669"/>
    <property type="project" value="TreeGrafter"/>
</dbReference>
<feature type="compositionally biased region" description="Basic and acidic residues" evidence="1">
    <location>
        <begin position="393"/>
        <end position="404"/>
    </location>
</feature>
<dbReference type="InterPro" id="IPR036322">
    <property type="entry name" value="WD40_repeat_dom_sf"/>
</dbReference>
<evidence type="ECO:0000256" key="1">
    <source>
        <dbReference type="SAM" id="MobiDB-lite"/>
    </source>
</evidence>
<name>A0AAD9QN16_ACRCE</name>
<feature type="compositionally biased region" description="Polar residues" evidence="1">
    <location>
        <begin position="739"/>
        <end position="748"/>
    </location>
</feature>
<feature type="region of interest" description="Disordered" evidence="1">
    <location>
        <begin position="174"/>
        <end position="212"/>
    </location>
</feature>
<comment type="caution">
    <text evidence="3">The sequence shown here is derived from an EMBL/GenBank/DDBJ whole genome shotgun (WGS) entry which is preliminary data.</text>
</comment>
<feature type="region of interest" description="Disordered" evidence="1">
    <location>
        <begin position="77"/>
        <end position="101"/>
    </location>
</feature>
<feature type="region of interest" description="Disordered" evidence="1">
    <location>
        <begin position="378"/>
        <end position="404"/>
    </location>
</feature>
<evidence type="ECO:0000259" key="2">
    <source>
        <dbReference type="Pfam" id="PF16756"/>
    </source>
</evidence>
<protein>
    <recommendedName>
        <fullName evidence="2">Partner and localiser of BRCA2 WD40 domain-containing protein</fullName>
    </recommendedName>
</protein>
<feature type="compositionally biased region" description="Basic and acidic residues" evidence="1">
    <location>
        <begin position="201"/>
        <end position="212"/>
    </location>
</feature>
<feature type="region of interest" description="Disordered" evidence="1">
    <location>
        <begin position="602"/>
        <end position="634"/>
    </location>
</feature>
<dbReference type="Pfam" id="PF16756">
    <property type="entry name" value="PALB2_WD40"/>
    <property type="match status" value="1"/>
</dbReference>
<feature type="compositionally biased region" description="Polar residues" evidence="1">
    <location>
        <begin position="183"/>
        <end position="194"/>
    </location>
</feature>
<dbReference type="GO" id="GO:0000724">
    <property type="term" value="P:double-strand break repair via homologous recombination"/>
    <property type="evidence" value="ECO:0007669"/>
    <property type="project" value="InterPro"/>
</dbReference>
<dbReference type="PANTHER" id="PTHR14662">
    <property type="entry name" value="PARTNER AND LOCALIZER OF BRCA2"/>
    <property type="match status" value="1"/>
</dbReference>
<feature type="region of interest" description="Disordered" evidence="1">
    <location>
        <begin position="274"/>
        <end position="336"/>
    </location>
</feature>
<dbReference type="InterPro" id="IPR042417">
    <property type="entry name" value="PALB2"/>
</dbReference>
<dbReference type="InterPro" id="IPR031920">
    <property type="entry name" value="PALB2_WD40"/>
</dbReference>
<dbReference type="Gene3D" id="2.130.10.10">
    <property type="entry name" value="YVTN repeat-like/Quinoprotein amine dehydrogenase"/>
    <property type="match status" value="1"/>
</dbReference>
<reference evidence="3" key="1">
    <citation type="journal article" date="2023" name="G3 (Bethesda)">
        <title>Whole genome assembly and annotation of the endangered Caribbean coral Acropora cervicornis.</title>
        <authorList>
            <person name="Selwyn J.D."/>
            <person name="Vollmer S.V."/>
        </authorList>
    </citation>
    <scope>NUCLEOTIDE SEQUENCE</scope>
    <source>
        <strain evidence="3">K2</strain>
    </source>
</reference>
<dbReference type="EMBL" id="JARQWQ010000023">
    <property type="protein sequence ID" value="KAK2564267.1"/>
    <property type="molecule type" value="Genomic_DNA"/>
</dbReference>
<dbReference type="GO" id="GO:0003677">
    <property type="term" value="F:DNA binding"/>
    <property type="evidence" value="ECO:0007669"/>
    <property type="project" value="InterPro"/>
</dbReference>
<reference evidence="3" key="2">
    <citation type="journal article" date="2023" name="Science">
        <title>Genomic signatures of disease resistance in endangered staghorn corals.</title>
        <authorList>
            <person name="Vollmer S.V."/>
            <person name="Selwyn J.D."/>
            <person name="Despard B.A."/>
            <person name="Roesel C.L."/>
        </authorList>
    </citation>
    <scope>NUCLEOTIDE SEQUENCE</scope>
    <source>
        <strain evidence="3">K2</strain>
    </source>
</reference>
<dbReference type="Proteomes" id="UP001249851">
    <property type="component" value="Unassembled WGS sequence"/>
</dbReference>
<gene>
    <name evidence="3" type="ORF">P5673_012522</name>
</gene>
<dbReference type="SUPFAM" id="SSF50978">
    <property type="entry name" value="WD40 repeat-like"/>
    <property type="match status" value="1"/>
</dbReference>
<organism evidence="3 4">
    <name type="scientific">Acropora cervicornis</name>
    <name type="common">Staghorn coral</name>
    <dbReference type="NCBI Taxonomy" id="6130"/>
    <lineage>
        <taxon>Eukaryota</taxon>
        <taxon>Metazoa</taxon>
        <taxon>Cnidaria</taxon>
        <taxon>Anthozoa</taxon>
        <taxon>Hexacorallia</taxon>
        <taxon>Scleractinia</taxon>
        <taxon>Astrocoeniina</taxon>
        <taxon>Acroporidae</taxon>
        <taxon>Acropora</taxon>
    </lineage>
</organism>
<dbReference type="PANTHER" id="PTHR14662:SF2">
    <property type="entry name" value="PARTNER AND LOCALIZER OF BRCA2"/>
    <property type="match status" value="1"/>
</dbReference>
<dbReference type="AlphaFoldDB" id="A0AAD9QN16"/>
<accession>A0AAD9QN16</accession>
<feature type="region of interest" description="Disordered" evidence="1">
    <location>
        <begin position="739"/>
        <end position="764"/>
    </location>
</feature>
<evidence type="ECO:0000313" key="3">
    <source>
        <dbReference type="EMBL" id="KAK2564267.1"/>
    </source>
</evidence>
<evidence type="ECO:0000313" key="4">
    <source>
        <dbReference type="Proteomes" id="UP001249851"/>
    </source>
</evidence>
<dbReference type="InterPro" id="IPR015943">
    <property type="entry name" value="WD40/YVTN_repeat-like_dom_sf"/>
</dbReference>
<feature type="domain" description="Partner and localiser of BRCA2 WD40" evidence="2">
    <location>
        <begin position="808"/>
        <end position="1119"/>
    </location>
</feature>
<feature type="region of interest" description="Disordered" evidence="1">
    <location>
        <begin position="528"/>
        <end position="548"/>
    </location>
</feature>
<sequence length="1122" mass="124744">MSKQDAENTRESLSIVSWRPVICKGKGGTLTRVQKCQHLKSIPFYTLHIGKPQRHMLIRKRLIELEKKHARAVQKLERAERRRQRRQTFHGFSGQDENTESVINQNTSSILPCGQAFNSADVIKTGCLSAYKEGLGKNVSFEETFDKEMCPGNTKWNKSTSSCKTDVKLSRSCKKQASKESMKSLSKSGSNGVTMQFEGETDGRNVDSPKKKEIQFTNESLVLPDDERIIDEGATHECEALLFRNNVIEGLSDLSKCEEGTFALANKDVGNVERRSCAKEEEDLSNKTANKGRRNRNSQDTKNVNLLEGSCTLNKKGNGFQEREPDNVSMSRENASDSSSFENCHWLKLFEEEFPRRSPRFQSTPNFRCQDDTCHVSRVTPGSKTKPPKTKRLRAEKEHKKEKIKATPNIKKNLSVLDGTYGKRNVDDFVFPKPGLEFTKPGGPLGIVVDFSLPDDEFVKLKLAKIKSALLAKRKKNIVSDGKEMALTPVQESGKICKVTDEKCANKERNSNIYEQKKQHQAVETVSELPSAKREQWSSNKQNSVPETQDSIFSPVDMVDFDDGIKSKDVDTISSANAAEKVKTAMTEVVPMTATFVQHPRQSFLSQNTTSNNTCTKAHSSPKQEPSEGDSTNKIIPCQAVSDDKCLQSPLKTGDFENANGISFENATIKECNKEDKTGNNEASAVNIHLQKTTTSDNVDEEFLKQKESAVGLKFSLDSGDQKTSRNVYEEELHRFSSNALSPSTNNIGPRLGDQVTPHGKMNEPLESSQLPYTCIESAGEPTDGAPVDMTVCLQKKKRDVLAVCLAHLVVIWTQKPGLQWTVMHKWSLPLDGEEEFIRVDFVQGKPHIVLLAGGNFCKGTGRILGYSEEGDYSLDLVSGDEGKKTAFSAMCLLQGNLEPSSLEVEEVAMIIGGRADQKVTMTKWCLDRSCSVVEGCHNFKPLASSDTGLCCLHPVNGSQCLVLGTTVDKLYLWNHKSCQLLRSFILEAMGFYGLLCLKAITLKGFLFLMMASNSSKELNRENKNSDACSLHVLNPKTSKVVQLEQFCRSERTSIVGTNGQLIAAVGQRKGEVIMWNINSSHRHDTLQAFEDDQVSCVGYHQDMFLVAFGSDNGCVHLFSLN</sequence>
<proteinExistence type="predicted"/>
<keyword evidence="4" id="KW-1185">Reference proteome</keyword>